<evidence type="ECO:0000313" key="5">
    <source>
        <dbReference type="EMBL" id="KAK4445794.1"/>
    </source>
</evidence>
<evidence type="ECO:0000313" key="6">
    <source>
        <dbReference type="Proteomes" id="UP001321760"/>
    </source>
</evidence>
<reference evidence="5" key="2">
    <citation type="submission" date="2023-05" db="EMBL/GenBank/DDBJ databases">
        <authorList>
            <consortium name="Lawrence Berkeley National Laboratory"/>
            <person name="Steindorff A."/>
            <person name="Hensen N."/>
            <person name="Bonometti L."/>
            <person name="Westerberg I."/>
            <person name="Brannstrom I.O."/>
            <person name="Guillou S."/>
            <person name="Cros-Aarteil S."/>
            <person name="Calhoun S."/>
            <person name="Haridas S."/>
            <person name="Kuo A."/>
            <person name="Mondo S."/>
            <person name="Pangilinan J."/>
            <person name="Riley R."/>
            <person name="Labutti K."/>
            <person name="Andreopoulos B."/>
            <person name="Lipzen A."/>
            <person name="Chen C."/>
            <person name="Yanf M."/>
            <person name="Daum C."/>
            <person name="Ng V."/>
            <person name="Clum A."/>
            <person name="Ohm R."/>
            <person name="Martin F."/>
            <person name="Silar P."/>
            <person name="Natvig D."/>
            <person name="Lalanne C."/>
            <person name="Gautier V."/>
            <person name="Ament-Velasquez S.L."/>
            <person name="Kruys A."/>
            <person name="Hutchinson M.I."/>
            <person name="Powell A.J."/>
            <person name="Barry K."/>
            <person name="Miller A.N."/>
            <person name="Grigoriev I.V."/>
            <person name="Debuchy R."/>
            <person name="Gladieux P."/>
            <person name="Thoren M.H."/>
            <person name="Johannesson H."/>
        </authorList>
    </citation>
    <scope>NUCLEOTIDE SEQUENCE</scope>
    <source>
        <strain evidence="5">PSN243</strain>
    </source>
</reference>
<dbReference type="Pfam" id="PF21307">
    <property type="entry name" value="Glyco_hydro_95_C"/>
    <property type="match status" value="1"/>
</dbReference>
<feature type="domain" description="Glycosyl hydrolase family 95 catalytic" evidence="4">
    <location>
        <begin position="300"/>
        <end position="716"/>
    </location>
</feature>
<dbReference type="InterPro" id="IPR054363">
    <property type="entry name" value="GH95_cat"/>
</dbReference>
<keyword evidence="5" id="KW-0378">Hydrolase</keyword>
<dbReference type="Proteomes" id="UP001321760">
    <property type="component" value="Unassembled WGS sequence"/>
</dbReference>
<dbReference type="SUPFAM" id="SSF48208">
    <property type="entry name" value="Six-hairpin glycosidases"/>
    <property type="match status" value="1"/>
</dbReference>
<dbReference type="AlphaFoldDB" id="A0AAV9GCK1"/>
<protein>
    <submittedName>
        <fullName evidence="5">Six-hairpin glycosidase-like protein</fullName>
    </submittedName>
</protein>
<dbReference type="PANTHER" id="PTHR31084:SF0">
    <property type="entry name" value="ALPHA-L-FUCOSIDASE 2"/>
    <property type="match status" value="1"/>
</dbReference>
<evidence type="ECO:0000256" key="1">
    <source>
        <dbReference type="SAM" id="SignalP"/>
    </source>
</evidence>
<keyword evidence="6" id="KW-1185">Reference proteome</keyword>
<keyword evidence="5" id="KW-0326">Glycosidase</keyword>
<keyword evidence="1" id="KW-0732">Signal</keyword>
<dbReference type="InterPro" id="IPR012341">
    <property type="entry name" value="6hp_glycosidase-like_sf"/>
</dbReference>
<dbReference type="InterPro" id="IPR016518">
    <property type="entry name" value="Alpha-L-fucosidase"/>
</dbReference>
<comment type="caution">
    <text evidence="5">The sequence shown here is derived from an EMBL/GenBank/DDBJ whole genome shotgun (WGS) entry which is preliminary data.</text>
</comment>
<evidence type="ECO:0000259" key="3">
    <source>
        <dbReference type="Pfam" id="PF21307"/>
    </source>
</evidence>
<evidence type="ECO:0000259" key="2">
    <source>
        <dbReference type="Pfam" id="PF14498"/>
    </source>
</evidence>
<dbReference type="GO" id="GO:0005975">
    <property type="term" value="P:carbohydrate metabolic process"/>
    <property type="evidence" value="ECO:0007669"/>
    <property type="project" value="InterPro"/>
</dbReference>
<feature type="signal peptide" evidence="1">
    <location>
        <begin position="1"/>
        <end position="25"/>
    </location>
</feature>
<evidence type="ECO:0000259" key="4">
    <source>
        <dbReference type="Pfam" id="PF22124"/>
    </source>
</evidence>
<sequence length="845" mass="91684">MPGLSLSGAAALLLSATSLFTPTNAQLPKPNSKSNPLRIWDDAPGANDAFPEYYPLGNGRIGIMSSGDPRREMIRLNENSFWSGGPLNRINPDGYTTVKKMQELILEGPHKLAEAEDWGVQGYTGTPMSTRHYYKMGNLKLTQTYAGDGAVSDYERWLGVDDAVAGAYYTIGNVTYEREYLASNPDNIIAIRIRASKPGSVNIRVRIDRGSDLNRYQGWSVPANGHSTVTGGQTADANPIIWAVGGRIASKGGKVSTLGDTVRCEGADEATVYIQSWMSYRKSDPKQAVIDDLAAVAKPFEDIKKAHVADYKTFFDRVGISLGTSSAASRALKTSARVIGITADKFDGELASLYFQLGRYLLIASSRPEKGEKDLSLPPNLQGIWNDVYHPVWGSKYTVNINLQMNYWPSLVTGLDDLVSPLNNILKTMDKRGQEVARKMYNASGTVTHHNTDMWGDSAPQDDYLPGTFWPMGATWMITHVIEHFRFTGDKEMLRDMFPTIKNVAQFGLDFLTPHKGYMVTNPSSSPENAFLVPGGVNNQQAAICPGPTVDNELLWEVFSFIPEAQEALGIKDDVFAKKVADMKAKLPPMRINQYGGIAEWMEDYEEANPGNGHMSHLVPVYPLHHITPSNSTLFSAAITSLRHRLDAGGGTCGWPRVWTVALAGRLFLPDVAHKYLAGQINSECTWNRTMLNMGGAAPFQIDGSLGAPGAIVESLVQSHENVVEAKGNGNGTELVAAYTGEEGKMPLVRLLPAVPREWASGGGFVRGLKTRGGYSVDVSWDGQGVLESAELTSEVGGVVYVTTGRTVVGGEAEGVGISVEGGGKGAFVRLEGKKGEKFKIKLGM</sequence>
<dbReference type="EMBL" id="MU865962">
    <property type="protein sequence ID" value="KAK4445794.1"/>
    <property type="molecule type" value="Genomic_DNA"/>
</dbReference>
<gene>
    <name evidence="5" type="ORF">QBC34DRAFT_357721</name>
</gene>
<dbReference type="Gene3D" id="1.50.10.10">
    <property type="match status" value="1"/>
</dbReference>
<dbReference type="GO" id="GO:0004560">
    <property type="term" value="F:alpha-L-fucosidase activity"/>
    <property type="evidence" value="ECO:0007669"/>
    <property type="project" value="InterPro"/>
</dbReference>
<feature type="domain" description="Glycosyl hydrolase family 95 N-terminal" evidence="2">
    <location>
        <begin position="39"/>
        <end position="281"/>
    </location>
</feature>
<dbReference type="PIRSF" id="PIRSF007663">
    <property type="entry name" value="UCP007663"/>
    <property type="match status" value="1"/>
</dbReference>
<feature type="chain" id="PRO_5043922671" evidence="1">
    <location>
        <begin position="26"/>
        <end position="845"/>
    </location>
</feature>
<dbReference type="PANTHER" id="PTHR31084">
    <property type="entry name" value="ALPHA-L-FUCOSIDASE 2"/>
    <property type="match status" value="1"/>
</dbReference>
<dbReference type="Pfam" id="PF14498">
    <property type="entry name" value="Glyco_hyd_65N_2"/>
    <property type="match status" value="1"/>
</dbReference>
<organism evidence="5 6">
    <name type="scientific">Podospora aff. communis PSN243</name>
    <dbReference type="NCBI Taxonomy" id="3040156"/>
    <lineage>
        <taxon>Eukaryota</taxon>
        <taxon>Fungi</taxon>
        <taxon>Dikarya</taxon>
        <taxon>Ascomycota</taxon>
        <taxon>Pezizomycotina</taxon>
        <taxon>Sordariomycetes</taxon>
        <taxon>Sordariomycetidae</taxon>
        <taxon>Sordariales</taxon>
        <taxon>Podosporaceae</taxon>
        <taxon>Podospora</taxon>
    </lineage>
</organism>
<proteinExistence type="predicted"/>
<dbReference type="Pfam" id="PF22124">
    <property type="entry name" value="Glyco_hydro_95_cat"/>
    <property type="match status" value="1"/>
</dbReference>
<accession>A0AAV9GCK1</accession>
<dbReference type="InterPro" id="IPR008928">
    <property type="entry name" value="6-hairpin_glycosidase_sf"/>
</dbReference>
<reference evidence="5" key="1">
    <citation type="journal article" date="2023" name="Mol. Phylogenet. Evol.">
        <title>Genome-scale phylogeny and comparative genomics of the fungal order Sordariales.</title>
        <authorList>
            <person name="Hensen N."/>
            <person name="Bonometti L."/>
            <person name="Westerberg I."/>
            <person name="Brannstrom I.O."/>
            <person name="Guillou S."/>
            <person name="Cros-Aarteil S."/>
            <person name="Calhoun S."/>
            <person name="Haridas S."/>
            <person name="Kuo A."/>
            <person name="Mondo S."/>
            <person name="Pangilinan J."/>
            <person name="Riley R."/>
            <person name="LaButti K."/>
            <person name="Andreopoulos B."/>
            <person name="Lipzen A."/>
            <person name="Chen C."/>
            <person name="Yan M."/>
            <person name="Daum C."/>
            <person name="Ng V."/>
            <person name="Clum A."/>
            <person name="Steindorff A."/>
            <person name="Ohm R.A."/>
            <person name="Martin F."/>
            <person name="Silar P."/>
            <person name="Natvig D.O."/>
            <person name="Lalanne C."/>
            <person name="Gautier V."/>
            <person name="Ament-Velasquez S.L."/>
            <person name="Kruys A."/>
            <person name="Hutchinson M.I."/>
            <person name="Powell A.J."/>
            <person name="Barry K."/>
            <person name="Miller A.N."/>
            <person name="Grigoriev I.V."/>
            <person name="Debuchy R."/>
            <person name="Gladieux P."/>
            <person name="Hiltunen Thoren M."/>
            <person name="Johannesson H."/>
        </authorList>
    </citation>
    <scope>NUCLEOTIDE SEQUENCE</scope>
    <source>
        <strain evidence="5">PSN243</strain>
    </source>
</reference>
<feature type="domain" description="Alpha fucosidase A-like C-terminal" evidence="3">
    <location>
        <begin position="748"/>
        <end position="840"/>
    </location>
</feature>
<dbReference type="InterPro" id="IPR027414">
    <property type="entry name" value="GH95_N_dom"/>
</dbReference>
<dbReference type="InterPro" id="IPR049053">
    <property type="entry name" value="AFCA-like_C"/>
</dbReference>
<name>A0AAV9GCK1_9PEZI</name>